<dbReference type="RefSeq" id="XP_030749210.1">
    <property type="nucleotide sequence ID" value="XM_030893350.1"/>
</dbReference>
<organism evidence="1 2">
    <name type="scientific">Sitophilus oryzae</name>
    <name type="common">Rice weevil</name>
    <name type="synonym">Curculio oryzae</name>
    <dbReference type="NCBI Taxonomy" id="7048"/>
    <lineage>
        <taxon>Eukaryota</taxon>
        <taxon>Metazoa</taxon>
        <taxon>Ecdysozoa</taxon>
        <taxon>Arthropoda</taxon>
        <taxon>Hexapoda</taxon>
        <taxon>Insecta</taxon>
        <taxon>Pterygota</taxon>
        <taxon>Neoptera</taxon>
        <taxon>Endopterygota</taxon>
        <taxon>Coleoptera</taxon>
        <taxon>Polyphaga</taxon>
        <taxon>Cucujiformia</taxon>
        <taxon>Curculionidae</taxon>
        <taxon>Dryophthorinae</taxon>
        <taxon>Sitophilus</taxon>
    </lineage>
</organism>
<sequence>MWTKIFKYLSTTDLINFCEAFNEFEYLLTDENIVKKFDVQGNYTFVQVDFVKFIKEKVQYDHIRSLNINNLYWVPRDDLRNLLSLLPKLEELYALETNLSLLAEDMKFYGNLRALAVCVLLDDDMYIKSSSVENHMFLLKRFCLRIVQAKHILSSEDHANLYGMFKKLHALTELWIVGLEGHNGTLETCYDRILCNLNSLNTLVIKINIYNDFDFEPVGMAKVYECNIFGSLSSFKVYVKCPPEKIVLLEDISLLGPCETRLEKAWNALRRRTYRDLPYDVKAAEKIYMTRNVKDVQFEELNFRDCYCNITDITAFWDFLKAPNSRNLKKLRVGSCVLQRKPPPRKDHVIENLERIYPFQDIVENCSKLEELVIASWSQVPFNPLNKNKTKEGL</sequence>
<dbReference type="Proteomes" id="UP000504635">
    <property type="component" value="Unplaced"/>
</dbReference>
<dbReference type="SUPFAM" id="SSF52047">
    <property type="entry name" value="RNI-like"/>
    <property type="match status" value="1"/>
</dbReference>
<evidence type="ECO:0000313" key="2">
    <source>
        <dbReference type="RefSeq" id="XP_030749210.1"/>
    </source>
</evidence>
<dbReference type="OrthoDB" id="6705608at2759"/>
<name>A0A6J2XE37_SITOR</name>
<proteinExistence type="predicted"/>
<accession>A0A6J2XE37</accession>
<keyword evidence="1" id="KW-1185">Reference proteome</keyword>
<reference evidence="2" key="1">
    <citation type="submission" date="2025-08" db="UniProtKB">
        <authorList>
            <consortium name="RefSeq"/>
        </authorList>
    </citation>
    <scope>IDENTIFICATION</scope>
    <source>
        <tissue evidence="2">Gonads</tissue>
    </source>
</reference>
<dbReference type="GeneID" id="115877187"/>
<dbReference type="KEGG" id="soy:115877187"/>
<protein>
    <submittedName>
        <fullName evidence="2">Uncharacterized protein LOC115877187</fullName>
    </submittedName>
</protein>
<dbReference type="InParanoid" id="A0A6J2XE37"/>
<gene>
    <name evidence="2" type="primary">LOC115877187</name>
</gene>
<dbReference type="AlphaFoldDB" id="A0A6J2XE37"/>
<evidence type="ECO:0000313" key="1">
    <source>
        <dbReference type="Proteomes" id="UP000504635"/>
    </source>
</evidence>